<evidence type="ECO:0000256" key="8">
    <source>
        <dbReference type="ARBA" id="ARBA00022737"/>
    </source>
</evidence>
<dbReference type="CDD" id="cd00714">
    <property type="entry name" value="GFAT"/>
    <property type="match status" value="1"/>
</dbReference>
<dbReference type="HAMAP" id="MF_00164">
    <property type="entry name" value="GlmS"/>
    <property type="match status" value="1"/>
</dbReference>
<dbReference type="Gene3D" id="3.40.50.10490">
    <property type="entry name" value="Glucose-6-phosphate isomerase like protein, domain 1"/>
    <property type="match status" value="2"/>
</dbReference>
<name>A0A5C1QCL9_9SPIO</name>
<evidence type="ECO:0000256" key="5">
    <source>
        <dbReference type="ARBA" id="ARBA00022490"/>
    </source>
</evidence>
<evidence type="ECO:0000256" key="10">
    <source>
        <dbReference type="HAMAP-Rule" id="MF_00164"/>
    </source>
</evidence>
<dbReference type="GO" id="GO:0006487">
    <property type="term" value="P:protein N-linked glycosylation"/>
    <property type="evidence" value="ECO:0007669"/>
    <property type="project" value="TreeGrafter"/>
</dbReference>
<dbReference type="Pfam" id="PF13522">
    <property type="entry name" value="GATase_6"/>
    <property type="match status" value="1"/>
</dbReference>
<keyword evidence="8" id="KW-0677">Repeat</keyword>
<dbReference type="CDD" id="cd05008">
    <property type="entry name" value="SIS_GlmS_GlmD_1"/>
    <property type="match status" value="1"/>
</dbReference>
<feature type="active site" description="For Fru-6P isomerization activity" evidence="10">
    <location>
        <position position="602"/>
    </location>
</feature>
<dbReference type="FunFam" id="3.40.50.10490:FF:000001">
    <property type="entry name" value="Glutamine--fructose-6-phosphate aminotransferase [isomerizing]"/>
    <property type="match status" value="1"/>
</dbReference>
<dbReference type="CDD" id="cd05009">
    <property type="entry name" value="SIS_GlmS_GlmD_2"/>
    <property type="match status" value="1"/>
</dbReference>
<dbReference type="RefSeq" id="WP_149568319.1">
    <property type="nucleotide sequence ID" value="NZ_CP035807.1"/>
</dbReference>
<dbReference type="OrthoDB" id="106547at2"/>
<dbReference type="SUPFAM" id="SSF56235">
    <property type="entry name" value="N-terminal nucleophile aminohydrolases (Ntn hydrolases)"/>
    <property type="match status" value="1"/>
</dbReference>
<evidence type="ECO:0000259" key="11">
    <source>
        <dbReference type="PROSITE" id="PS51278"/>
    </source>
</evidence>
<keyword evidence="6 10" id="KW-0032">Aminotransferase</keyword>
<accession>A0A5C1QCL9</accession>
<dbReference type="GO" id="GO:0005975">
    <property type="term" value="P:carbohydrate metabolic process"/>
    <property type="evidence" value="ECO:0007669"/>
    <property type="project" value="UniProtKB-UniRule"/>
</dbReference>
<dbReference type="InterPro" id="IPR047084">
    <property type="entry name" value="GFAT_N"/>
</dbReference>
<gene>
    <name evidence="10 13" type="primary">glmS</name>
    <name evidence="13" type="ORF">EW093_10270</name>
</gene>
<evidence type="ECO:0000256" key="1">
    <source>
        <dbReference type="ARBA" id="ARBA00001031"/>
    </source>
</evidence>
<evidence type="ECO:0000256" key="2">
    <source>
        <dbReference type="ARBA" id="ARBA00004496"/>
    </source>
</evidence>
<dbReference type="Pfam" id="PF01380">
    <property type="entry name" value="SIS"/>
    <property type="match status" value="2"/>
</dbReference>
<dbReference type="KEGG" id="sper:EW093_10270"/>
<dbReference type="NCBIfam" id="TIGR01135">
    <property type="entry name" value="glmS"/>
    <property type="match status" value="1"/>
</dbReference>
<feature type="initiator methionine" description="Removed" evidence="10">
    <location>
        <position position="1"/>
    </location>
</feature>
<dbReference type="InterPro" id="IPR017932">
    <property type="entry name" value="GATase_2_dom"/>
</dbReference>
<dbReference type="InterPro" id="IPR035490">
    <property type="entry name" value="GlmS/FrlB_SIS"/>
</dbReference>
<dbReference type="EMBL" id="CP035807">
    <property type="protein sequence ID" value="QEN05078.1"/>
    <property type="molecule type" value="Genomic_DNA"/>
</dbReference>
<sequence length="607" mass="66481">MCGIVGYIGPRQAVSVLMQGLKQLEYRGYDSSGISVLNASSIKTFKKIGKLVNLESIVPEKNRAKVGIGHTRWATHGKVTDENAHPHVSNCGKISLVHNGIIDNYVSLKDELIKKGYTFDSDTDSEVLVHLIHYYLNGDPVSAVQKALERLDGTYGVGVLFADYPDLLIGARNGSPLIVGVGEGEMFLGSDASAFIGLSKQAIYLDDGEMVVLTSKNYKTINRHNKIVDKKVEQVEIDTTENLKGDYPHFFLKEIHEQPDSIRRAIGGRLLPDFGTAKLGGLNLDKRDFFDIKRIHIIAMGSALYAGQIGASVIETLARIPTQVFDASELRYSNPIVDKETLFIAVSQSGETADTILAVKEIQNKGGRVLGVINSVGSTLARLTHGGMYIHAGQEVSVASTKAFTNQVMLLNMFALVLGRMRDVPLSRGKDLVKEIMAMPEKVEEALKCGEIVKEIAYKYKDANSILFLARGTNYPVALEGALKVKEVSYLHAEGFSAGGLKHGPLALICPETPSIFVITEGEYFEKMIGNIIEVKARDGKAIIVTTSSDERLKELADDYIKVPEVDELLSPLVTIIPMQFFSYYISLALGRDIDQPRNLAKSVTVE</sequence>
<dbReference type="SUPFAM" id="SSF53697">
    <property type="entry name" value="SIS domain"/>
    <property type="match status" value="1"/>
</dbReference>
<keyword evidence="9" id="KW-0315">Glutamine amidotransferase</keyword>
<dbReference type="InterPro" id="IPR035466">
    <property type="entry name" value="GlmS/AgaS_SIS"/>
</dbReference>
<dbReference type="AlphaFoldDB" id="A0A5C1QCL9"/>
<comment type="catalytic activity">
    <reaction evidence="1 10">
        <text>D-fructose 6-phosphate + L-glutamine = D-glucosamine 6-phosphate + L-glutamate</text>
        <dbReference type="Rhea" id="RHEA:13237"/>
        <dbReference type="ChEBI" id="CHEBI:29985"/>
        <dbReference type="ChEBI" id="CHEBI:58359"/>
        <dbReference type="ChEBI" id="CHEBI:58725"/>
        <dbReference type="ChEBI" id="CHEBI:61527"/>
        <dbReference type="EC" id="2.6.1.16"/>
    </reaction>
</comment>
<dbReference type="PANTHER" id="PTHR10937">
    <property type="entry name" value="GLUCOSAMINE--FRUCTOSE-6-PHOSPHATE AMINOTRANSFERASE, ISOMERIZING"/>
    <property type="match status" value="1"/>
</dbReference>
<evidence type="ECO:0000256" key="7">
    <source>
        <dbReference type="ARBA" id="ARBA00022679"/>
    </source>
</evidence>
<protein>
    <recommendedName>
        <fullName evidence="4 10">Glutamine--fructose-6-phosphate aminotransferase [isomerizing]</fullName>
        <ecNumber evidence="3 10">2.6.1.16</ecNumber>
    </recommendedName>
    <alternativeName>
        <fullName evidence="10">D-fructose-6-phosphate amidotransferase</fullName>
    </alternativeName>
    <alternativeName>
        <fullName evidence="10">GFAT</fullName>
    </alternativeName>
    <alternativeName>
        <fullName evidence="10">Glucosamine-6-phosphate synthase</fullName>
    </alternativeName>
    <alternativeName>
        <fullName evidence="10">Hexosephosphate aminotransferase</fullName>
    </alternativeName>
    <alternativeName>
        <fullName evidence="10">L-glutamine--D-fructose-6-phosphate amidotransferase</fullName>
    </alternativeName>
</protein>
<dbReference type="InterPro" id="IPR001347">
    <property type="entry name" value="SIS_dom"/>
</dbReference>
<dbReference type="InterPro" id="IPR046348">
    <property type="entry name" value="SIS_dom_sf"/>
</dbReference>
<dbReference type="EC" id="2.6.1.16" evidence="3 10"/>
<feature type="domain" description="SIS" evidence="12">
    <location>
        <begin position="285"/>
        <end position="424"/>
    </location>
</feature>
<evidence type="ECO:0000256" key="6">
    <source>
        <dbReference type="ARBA" id="ARBA00022576"/>
    </source>
</evidence>
<evidence type="ECO:0000259" key="12">
    <source>
        <dbReference type="PROSITE" id="PS51464"/>
    </source>
</evidence>
<reference evidence="13 14" key="1">
    <citation type="submission" date="2019-02" db="EMBL/GenBank/DDBJ databases">
        <authorList>
            <person name="Fomenkov A."/>
            <person name="Dubinina G."/>
            <person name="Grabovich M."/>
            <person name="Vincze T."/>
            <person name="Roberts R.J."/>
        </authorList>
    </citation>
    <scope>NUCLEOTIDE SEQUENCE [LARGE SCALE GENOMIC DNA]</scope>
    <source>
        <strain evidence="13 14">P</strain>
    </source>
</reference>
<dbReference type="Proteomes" id="UP000323824">
    <property type="component" value="Chromosome"/>
</dbReference>
<dbReference type="NCBIfam" id="NF001484">
    <property type="entry name" value="PRK00331.1"/>
    <property type="match status" value="1"/>
</dbReference>
<comment type="function">
    <text evidence="10">Catalyzes the first step in hexosamine metabolism, converting fructose-6P into glucosamine-6P using glutamine as a nitrogen source.</text>
</comment>
<keyword evidence="7 10" id="KW-0808">Transferase</keyword>
<dbReference type="Gene3D" id="3.60.20.10">
    <property type="entry name" value="Glutamine Phosphoribosylpyrophosphate, subunit 1, domain 1"/>
    <property type="match status" value="1"/>
</dbReference>
<dbReference type="InterPro" id="IPR029055">
    <property type="entry name" value="Ntn_hydrolases_N"/>
</dbReference>
<organism evidence="13 14">
    <name type="scientific">Thiospirochaeta perfilievii</name>
    <dbReference type="NCBI Taxonomy" id="252967"/>
    <lineage>
        <taxon>Bacteria</taxon>
        <taxon>Pseudomonadati</taxon>
        <taxon>Spirochaetota</taxon>
        <taxon>Spirochaetia</taxon>
        <taxon>Spirochaetales</taxon>
        <taxon>Spirochaetaceae</taxon>
        <taxon>Thiospirochaeta</taxon>
    </lineage>
</organism>
<feature type="domain" description="SIS" evidence="12">
    <location>
        <begin position="456"/>
        <end position="597"/>
    </location>
</feature>
<dbReference type="GO" id="GO:0004360">
    <property type="term" value="F:glutamine-fructose-6-phosphate transaminase (isomerizing) activity"/>
    <property type="evidence" value="ECO:0007669"/>
    <property type="project" value="UniProtKB-UniRule"/>
</dbReference>
<feature type="active site" description="Nucleophile; for GATase activity" evidence="10">
    <location>
        <position position="2"/>
    </location>
</feature>
<evidence type="ECO:0000256" key="3">
    <source>
        <dbReference type="ARBA" id="ARBA00012916"/>
    </source>
</evidence>
<dbReference type="FunFam" id="3.60.20.10:FF:000006">
    <property type="entry name" value="Glutamine--fructose-6-phosphate aminotransferase [isomerizing]"/>
    <property type="match status" value="1"/>
</dbReference>
<dbReference type="PANTHER" id="PTHR10937:SF0">
    <property type="entry name" value="GLUTAMINE--FRUCTOSE-6-PHOSPHATE TRANSAMINASE (ISOMERIZING)"/>
    <property type="match status" value="1"/>
</dbReference>
<feature type="domain" description="Glutamine amidotransferase type-2" evidence="11">
    <location>
        <begin position="2"/>
        <end position="216"/>
    </location>
</feature>
<dbReference type="GO" id="GO:0006047">
    <property type="term" value="P:UDP-N-acetylglucosamine metabolic process"/>
    <property type="evidence" value="ECO:0007669"/>
    <property type="project" value="TreeGrafter"/>
</dbReference>
<evidence type="ECO:0000256" key="9">
    <source>
        <dbReference type="ARBA" id="ARBA00022962"/>
    </source>
</evidence>
<dbReference type="GO" id="GO:0005829">
    <property type="term" value="C:cytosol"/>
    <property type="evidence" value="ECO:0007669"/>
    <property type="project" value="TreeGrafter"/>
</dbReference>
<evidence type="ECO:0000256" key="4">
    <source>
        <dbReference type="ARBA" id="ARBA00016090"/>
    </source>
</evidence>
<dbReference type="InterPro" id="IPR005855">
    <property type="entry name" value="GFAT"/>
</dbReference>
<comment type="subcellular location">
    <subcellularLocation>
        <location evidence="2 10">Cytoplasm</location>
    </subcellularLocation>
</comment>
<comment type="subunit">
    <text evidence="10">Homodimer.</text>
</comment>
<proteinExistence type="inferred from homology"/>
<reference evidence="13 14" key="2">
    <citation type="submission" date="2019-09" db="EMBL/GenBank/DDBJ databases">
        <title>Complete Genome Sequence and Methylome Analysis of free living Spirochaetas.</title>
        <authorList>
            <person name="Leshcheva N."/>
            <person name="Mikheeva N."/>
        </authorList>
    </citation>
    <scope>NUCLEOTIDE SEQUENCE [LARGE SCALE GENOMIC DNA]</scope>
    <source>
        <strain evidence="13 14">P</strain>
    </source>
</reference>
<dbReference type="GO" id="GO:0006002">
    <property type="term" value="P:fructose 6-phosphate metabolic process"/>
    <property type="evidence" value="ECO:0007669"/>
    <property type="project" value="TreeGrafter"/>
</dbReference>
<dbReference type="PROSITE" id="PS51464">
    <property type="entry name" value="SIS"/>
    <property type="match status" value="2"/>
</dbReference>
<evidence type="ECO:0000313" key="14">
    <source>
        <dbReference type="Proteomes" id="UP000323824"/>
    </source>
</evidence>
<keyword evidence="5 10" id="KW-0963">Cytoplasm</keyword>
<dbReference type="GO" id="GO:0097367">
    <property type="term" value="F:carbohydrate derivative binding"/>
    <property type="evidence" value="ECO:0007669"/>
    <property type="project" value="InterPro"/>
</dbReference>
<dbReference type="PROSITE" id="PS51278">
    <property type="entry name" value="GATASE_TYPE_2"/>
    <property type="match status" value="1"/>
</dbReference>
<evidence type="ECO:0000313" key="13">
    <source>
        <dbReference type="EMBL" id="QEN05078.1"/>
    </source>
</evidence>
<keyword evidence="14" id="KW-1185">Reference proteome</keyword>